<reference evidence="1" key="2">
    <citation type="journal article" date="2021" name="Syst. Appl. Microbiol.">
        <title>Roseomonas hellenica sp. nov., isolated from roots of wild-growing Alkanna tinctoria.</title>
        <authorList>
            <person name="Rat A."/>
            <person name="Naranjo H.D."/>
            <person name="Lebbe L."/>
            <person name="Cnockaert M."/>
            <person name="Krigas N."/>
            <person name="Grigoriadou K."/>
            <person name="Maloupa E."/>
            <person name="Willems A."/>
        </authorList>
    </citation>
    <scope>NUCLEOTIDE SEQUENCE</scope>
    <source>
        <strain evidence="1">LMG 31231</strain>
    </source>
</reference>
<evidence type="ECO:0000313" key="2">
    <source>
        <dbReference type="Proteomes" id="UP001138751"/>
    </source>
</evidence>
<keyword evidence="2" id="KW-1185">Reference proteome</keyword>
<protein>
    <submittedName>
        <fullName evidence="1">Uncharacterized protein</fullName>
    </submittedName>
</protein>
<dbReference type="RefSeq" id="WP_211864190.1">
    <property type="nucleotide sequence ID" value="NZ_JAAEDM010000089.1"/>
</dbReference>
<dbReference type="EMBL" id="JAAEDM010000089">
    <property type="protein sequence ID" value="MBR0673788.1"/>
    <property type="molecule type" value="Genomic_DNA"/>
</dbReference>
<accession>A0A9X9X309</accession>
<sequence length="242" mass="26474">MALAAIAGLRAGPAGASIPPPPGLEADLCPETRSAAEDCVFGFGPERRLRVPWSVFTDPRWGQQDDPRISTYGQRYRIATWPRGYCRPWDACAPEVGASGRREALLGRHPFIFESWTLRGALLPDGQVLHVAAAAPSEEAADRTAGRVRFSLLVSTRAEQFETRGATAPTSTLIVRGRPVALWRDCRPRLPDGTSCLLTGNNHGVYFRIAWIDRDDIGSEAMFAAAANLFDRYVIEGERIGP</sequence>
<comment type="caution">
    <text evidence="1">The sequence shown here is derived from an EMBL/GenBank/DDBJ whole genome shotgun (WGS) entry which is preliminary data.</text>
</comment>
<gene>
    <name evidence="1" type="ORF">GXW76_21620</name>
</gene>
<reference evidence="1" key="1">
    <citation type="submission" date="2020-01" db="EMBL/GenBank/DDBJ databases">
        <authorList>
            <person name="Rat A."/>
        </authorList>
    </citation>
    <scope>NUCLEOTIDE SEQUENCE</scope>
    <source>
        <strain evidence="1">LMG 31231</strain>
    </source>
</reference>
<proteinExistence type="predicted"/>
<name>A0A9X9X309_9PROT</name>
<dbReference type="Proteomes" id="UP001138751">
    <property type="component" value="Unassembled WGS sequence"/>
</dbReference>
<dbReference type="AlphaFoldDB" id="A0A9X9X309"/>
<organism evidence="1 2">
    <name type="scientific">Neoroseomonas soli</name>
    <dbReference type="NCBI Taxonomy" id="1081025"/>
    <lineage>
        <taxon>Bacteria</taxon>
        <taxon>Pseudomonadati</taxon>
        <taxon>Pseudomonadota</taxon>
        <taxon>Alphaproteobacteria</taxon>
        <taxon>Acetobacterales</taxon>
        <taxon>Acetobacteraceae</taxon>
        <taxon>Neoroseomonas</taxon>
    </lineage>
</organism>
<evidence type="ECO:0000313" key="1">
    <source>
        <dbReference type="EMBL" id="MBR0673788.1"/>
    </source>
</evidence>